<dbReference type="PANTHER" id="PTHR12436">
    <property type="entry name" value="80 KDA MCM3-ASSOCIATED PROTEIN"/>
    <property type="match status" value="1"/>
</dbReference>
<feature type="region of interest" description="Disordered" evidence="26">
    <location>
        <begin position="93"/>
        <end position="121"/>
    </location>
</feature>
<dbReference type="Pfam" id="PF16769">
    <property type="entry name" value="MCM3AP_GANP"/>
    <property type="match status" value="1"/>
</dbReference>
<dbReference type="GO" id="GO:0002376">
    <property type="term" value="P:immune system process"/>
    <property type="evidence" value="ECO:0007669"/>
    <property type="project" value="UniProtKB-KW"/>
</dbReference>
<dbReference type="GO" id="GO:0005694">
    <property type="term" value="C:chromosome"/>
    <property type="evidence" value="ECO:0007669"/>
    <property type="project" value="UniProtKB-SubCell"/>
</dbReference>
<evidence type="ECO:0000256" key="25">
    <source>
        <dbReference type="SAM" id="Coils"/>
    </source>
</evidence>
<dbReference type="GO" id="GO:0005654">
    <property type="term" value="C:nucleoplasm"/>
    <property type="evidence" value="ECO:0007669"/>
    <property type="project" value="UniProtKB-SubCell"/>
</dbReference>
<feature type="region of interest" description="Disordered" evidence="26">
    <location>
        <begin position="660"/>
        <end position="688"/>
    </location>
</feature>
<dbReference type="PROSITE" id="PS50250">
    <property type="entry name" value="PCI"/>
    <property type="match status" value="1"/>
</dbReference>
<dbReference type="EC" id="2.3.1.48" evidence="5"/>
<dbReference type="RefSeq" id="XP_004917948.2">
    <property type="nucleotide sequence ID" value="XM_004917891.2"/>
</dbReference>
<dbReference type="Bgee" id="ENSXETG00000011496">
    <property type="expression patterns" value="Expressed in testis and 15 other cell types or tissues"/>
</dbReference>
<keyword evidence="11" id="KW-0808">Transferase</keyword>
<evidence type="ECO:0000256" key="10">
    <source>
        <dbReference type="ARBA" id="ARBA00022553"/>
    </source>
</evidence>
<accession>A0A6I8QB17</accession>
<dbReference type="GeneID" id="100490007"/>
<dbReference type="GO" id="GO:0015031">
    <property type="term" value="P:protein transport"/>
    <property type="evidence" value="ECO:0007669"/>
    <property type="project" value="UniProtKB-KW"/>
</dbReference>
<proteinExistence type="inferred from homology"/>
<dbReference type="InterPro" id="IPR045107">
    <property type="entry name" value="SAC3/GANP/THP3"/>
</dbReference>
<evidence type="ECO:0000256" key="3">
    <source>
        <dbReference type="ARBA" id="ARBA00004567"/>
    </source>
</evidence>
<dbReference type="InterPro" id="IPR031907">
    <property type="entry name" value="MCM3AP_GANP"/>
</dbReference>
<dbReference type="OMA" id="HAPWADI"/>
<evidence type="ECO:0000256" key="21">
    <source>
        <dbReference type="ARBA" id="ARBA00038443"/>
    </source>
</evidence>
<feature type="coiled-coil region" evidence="25">
    <location>
        <begin position="1505"/>
        <end position="1538"/>
    </location>
</feature>
<evidence type="ECO:0000256" key="5">
    <source>
        <dbReference type="ARBA" id="ARBA00013184"/>
    </source>
</evidence>
<dbReference type="GO" id="GO:0006406">
    <property type="term" value="P:mRNA export from nucleus"/>
    <property type="evidence" value="ECO:0000318"/>
    <property type="project" value="GO_Central"/>
</dbReference>
<reference evidence="28" key="2">
    <citation type="submission" date="2020-05" db="UniProtKB">
        <authorList>
            <consortium name="Ensembl"/>
        </authorList>
    </citation>
    <scope>IDENTIFICATION</scope>
</reference>
<feature type="compositionally biased region" description="Polar residues" evidence="26">
    <location>
        <begin position="1"/>
        <end position="11"/>
    </location>
</feature>
<evidence type="ECO:0000256" key="16">
    <source>
        <dbReference type="ARBA" id="ARBA00023010"/>
    </source>
</evidence>
<dbReference type="GO" id="GO:0061733">
    <property type="term" value="F:protein-lysine-acetyltransferase activity"/>
    <property type="evidence" value="ECO:0007669"/>
    <property type="project" value="UniProtKB-EC"/>
</dbReference>
<dbReference type="InterPro" id="IPR012677">
    <property type="entry name" value="Nucleotide-bd_a/b_plait_sf"/>
</dbReference>
<dbReference type="FunFam" id="1.25.40.990:FF:000003">
    <property type="entry name" value="germinal-center associated nuclear protein isoform X2"/>
    <property type="match status" value="1"/>
</dbReference>
<feature type="compositionally biased region" description="Basic and acidic residues" evidence="26">
    <location>
        <begin position="588"/>
        <end position="615"/>
    </location>
</feature>
<reference evidence="30" key="3">
    <citation type="submission" date="2025-04" db="UniProtKB">
        <authorList>
            <consortium name="RefSeq"/>
        </authorList>
    </citation>
    <scope>IDENTIFICATION</scope>
    <source>
        <strain evidence="30">Nigerian</strain>
        <tissue evidence="30">Liver and blood</tissue>
    </source>
</reference>
<dbReference type="PANTHER" id="PTHR12436:SF3">
    <property type="entry name" value="GERMINAL-CENTER ASSOCIATED NUCLEAR PROTEIN"/>
    <property type="match status" value="1"/>
</dbReference>
<feature type="compositionally biased region" description="Polar residues" evidence="26">
    <location>
        <begin position="212"/>
        <end position="240"/>
    </location>
</feature>
<dbReference type="InterPro" id="IPR005062">
    <property type="entry name" value="SAC3/GANP/THP3_conserved"/>
</dbReference>
<dbReference type="Ensembl" id="ENSXETT00000071626">
    <property type="protein sequence ID" value="ENSXETP00000069933"/>
    <property type="gene ID" value="ENSXETG00000011496"/>
</dbReference>
<feature type="region of interest" description="Disordered" evidence="26">
    <location>
        <begin position="532"/>
        <end position="571"/>
    </location>
</feature>
<dbReference type="Gene3D" id="1.25.40.990">
    <property type="match status" value="1"/>
</dbReference>
<keyword evidence="10" id="KW-0597">Phosphoprotein</keyword>
<keyword evidence="13" id="KW-0391">Immunity</keyword>
<feature type="region of interest" description="Disordered" evidence="26">
    <location>
        <begin position="882"/>
        <end position="918"/>
    </location>
</feature>
<keyword evidence="14" id="KW-0653">Protein transport</keyword>
<keyword evidence="20" id="KW-0012">Acyltransferase</keyword>
<evidence type="ECO:0000313" key="29">
    <source>
        <dbReference type="Proteomes" id="UP000008143"/>
    </source>
</evidence>
<keyword evidence="19" id="KW-0539">Nucleus</keyword>
<dbReference type="GO" id="GO:0005737">
    <property type="term" value="C:cytoplasm"/>
    <property type="evidence" value="ECO:0000318"/>
    <property type="project" value="GO_Central"/>
</dbReference>
<evidence type="ECO:0000256" key="1">
    <source>
        <dbReference type="ARBA" id="ARBA00004286"/>
    </source>
</evidence>
<dbReference type="Pfam" id="PF03399">
    <property type="entry name" value="SAC3_GANP"/>
    <property type="match status" value="1"/>
</dbReference>
<keyword evidence="16" id="KW-0811">Translocation</keyword>
<dbReference type="AGR" id="Xenbase:XB-GENE-981006"/>
<feature type="region of interest" description="Disordered" evidence="26">
    <location>
        <begin position="435"/>
        <end position="474"/>
    </location>
</feature>
<keyword evidence="12" id="KW-0509">mRNA transport</keyword>
<feature type="compositionally biased region" description="Polar residues" evidence="26">
    <location>
        <begin position="742"/>
        <end position="760"/>
    </location>
</feature>
<evidence type="ECO:0000256" key="20">
    <source>
        <dbReference type="ARBA" id="ARBA00023315"/>
    </source>
</evidence>
<feature type="compositionally biased region" description="Basic and acidic residues" evidence="26">
    <location>
        <begin position="665"/>
        <end position="677"/>
    </location>
</feature>
<dbReference type="GO" id="GO:0005643">
    <property type="term" value="C:nuclear pore"/>
    <property type="evidence" value="ECO:0007669"/>
    <property type="project" value="UniProtKB-SubCell"/>
</dbReference>
<comment type="function">
    <text evidence="23">As a component of the TREX-2 complex, involved in the export of mRNAs to the cytoplasm through the nuclear pores. Through the acetylation of histones, affects the assembly of nucleosomes at immunoglobulin variable region genes and promotes the recruitment and positioning of transcription complex to favor DNA cytosine deaminase AICDA/AID targeting, hence promoting somatic hypermutations.</text>
</comment>
<evidence type="ECO:0000256" key="6">
    <source>
        <dbReference type="ARBA" id="ARBA00022448"/>
    </source>
</evidence>
<keyword evidence="6" id="KW-0813">Transport</keyword>
<feature type="region of interest" description="Disordered" evidence="26">
    <location>
        <begin position="1"/>
        <end position="79"/>
    </location>
</feature>
<reference evidence="28" key="1">
    <citation type="journal article" date="2010" name="Science">
        <title>The genome of the Western clawed frog Xenopus tropicalis.</title>
        <authorList>
            <person name="Hellsten U."/>
            <person name="Harland R.M."/>
            <person name="Gilchrist M.J."/>
            <person name="Hendrix D."/>
            <person name="Jurka J."/>
            <person name="Kapitonov V."/>
            <person name="Ovcharenko I."/>
            <person name="Putnam N.H."/>
            <person name="Shu S."/>
            <person name="Taher L."/>
            <person name="Blitz I.L."/>
            <person name="Blumberg B."/>
            <person name="Dichmann D.S."/>
            <person name="Dubchak I."/>
            <person name="Amaya E."/>
            <person name="Detter J.C."/>
            <person name="Fletcher R."/>
            <person name="Gerhard D.S."/>
            <person name="Goodstein D."/>
            <person name="Graves T."/>
            <person name="Grigoriev I.V."/>
            <person name="Grimwood J."/>
            <person name="Kawashima T."/>
            <person name="Lindquist E."/>
            <person name="Lucas S.M."/>
            <person name="Mead P.E."/>
            <person name="Mitros T."/>
            <person name="Ogino H."/>
            <person name="Ohta Y."/>
            <person name="Poliakov A.V."/>
            <person name="Pollet N."/>
            <person name="Robert J."/>
            <person name="Salamov A."/>
            <person name="Sater A.K."/>
            <person name="Schmutz J."/>
            <person name="Terry A."/>
            <person name="Vize P.D."/>
            <person name="Warren W.C."/>
            <person name="Wells D."/>
            <person name="Wills A."/>
            <person name="Wilson R.K."/>
            <person name="Zimmerman L.B."/>
            <person name="Zorn A.M."/>
            <person name="Grainger R."/>
            <person name="Grammer T."/>
            <person name="Khokha M.K."/>
            <person name="Richardson P.M."/>
            <person name="Rokhsar D.S."/>
        </authorList>
    </citation>
    <scope>NUCLEOTIDE SEQUENCE [LARGE SCALE GENOMIC DNA]</scope>
    <source>
        <strain evidence="28">Nigerian</strain>
    </source>
</reference>
<evidence type="ECO:0000256" key="15">
    <source>
        <dbReference type="ARBA" id="ARBA00022990"/>
    </source>
</evidence>
<keyword evidence="18" id="KW-0906">Nuclear pore complex</keyword>
<evidence type="ECO:0000256" key="19">
    <source>
        <dbReference type="ARBA" id="ARBA00023242"/>
    </source>
</evidence>
<evidence type="ECO:0000313" key="31">
    <source>
        <dbReference type="Xenbase" id="XB-GENE-981006"/>
    </source>
</evidence>
<dbReference type="Gene3D" id="3.30.70.330">
    <property type="match status" value="1"/>
</dbReference>
<evidence type="ECO:0000259" key="27">
    <source>
        <dbReference type="PROSITE" id="PS50250"/>
    </source>
</evidence>
<evidence type="ECO:0000256" key="23">
    <source>
        <dbReference type="ARBA" id="ARBA00055631"/>
    </source>
</evidence>
<evidence type="ECO:0000256" key="12">
    <source>
        <dbReference type="ARBA" id="ARBA00022816"/>
    </source>
</evidence>
<gene>
    <name evidence="28 30 31" type="primary">mcm3ap</name>
</gene>
<dbReference type="Xenbase" id="XB-GENE-981006">
    <property type="gene designation" value="mcm3ap"/>
</dbReference>
<keyword evidence="15" id="KW-0007">Acetylation</keyword>
<feature type="compositionally biased region" description="Basic and acidic residues" evidence="26">
    <location>
        <begin position="886"/>
        <end position="911"/>
    </location>
</feature>
<dbReference type="InterPro" id="IPR000717">
    <property type="entry name" value="PCI_dom"/>
</dbReference>
<evidence type="ECO:0000256" key="14">
    <source>
        <dbReference type="ARBA" id="ARBA00022927"/>
    </source>
</evidence>
<protein>
    <recommendedName>
        <fullName evidence="24">Germinal-center associated nuclear protein</fullName>
        <ecNumber evidence="5">2.3.1.48</ecNumber>
    </recommendedName>
</protein>
<dbReference type="Pfam" id="PF16766">
    <property type="entry name" value="CID_GANP"/>
    <property type="match status" value="1"/>
</dbReference>
<dbReference type="OrthoDB" id="21502at2759"/>
<evidence type="ECO:0000256" key="11">
    <source>
        <dbReference type="ARBA" id="ARBA00022679"/>
    </source>
</evidence>
<feature type="compositionally biased region" description="Polar residues" evidence="26">
    <location>
        <begin position="178"/>
        <end position="203"/>
    </location>
</feature>
<dbReference type="GeneTree" id="ENSGT00940000156322"/>
<name>A0A6I8QB17_XENTR</name>
<feature type="compositionally biased region" description="Polar residues" evidence="26">
    <location>
        <begin position="441"/>
        <end position="474"/>
    </location>
</feature>
<dbReference type="InterPro" id="IPR035979">
    <property type="entry name" value="RBD_domain_sf"/>
</dbReference>
<evidence type="ECO:0000256" key="8">
    <source>
        <dbReference type="ARBA" id="ARBA00022481"/>
    </source>
</evidence>
<dbReference type="InterPro" id="IPR031910">
    <property type="entry name" value="GANP_CID_dom"/>
</dbReference>
<dbReference type="SUPFAM" id="SSF54928">
    <property type="entry name" value="RNA-binding domain, RBD"/>
    <property type="match status" value="1"/>
</dbReference>
<organism evidence="28">
    <name type="scientific">Xenopus tropicalis</name>
    <name type="common">Western clawed frog</name>
    <name type="synonym">Silurana tropicalis</name>
    <dbReference type="NCBI Taxonomy" id="8364"/>
    <lineage>
        <taxon>Eukaryota</taxon>
        <taxon>Metazoa</taxon>
        <taxon>Chordata</taxon>
        <taxon>Craniata</taxon>
        <taxon>Vertebrata</taxon>
        <taxon>Euteleostomi</taxon>
        <taxon>Amphibia</taxon>
        <taxon>Batrachia</taxon>
        <taxon>Anura</taxon>
        <taxon>Pipoidea</taxon>
        <taxon>Pipidae</taxon>
        <taxon>Xenopodinae</taxon>
        <taxon>Xenopus</taxon>
        <taxon>Silurana</taxon>
    </lineage>
</organism>
<evidence type="ECO:0000256" key="7">
    <source>
        <dbReference type="ARBA" id="ARBA00022454"/>
    </source>
</evidence>
<feature type="domain" description="PCI" evidence="27">
    <location>
        <begin position="1152"/>
        <end position="1335"/>
    </location>
</feature>
<sequence>MEYTMNSNSPFGGQNPSGSLGQNQGSSLFGQPSAFGQTSTASPVPLFGQTSSSPSAPLFGQTSGSHSAPAFGQTSSTHSVPVFGQASTAQSAPMFGQTSTGQMTSLFGQTSTGQSNSMFGQVSTSQSVPLFGQVSSSEPPPYGQAISSQIGSLFGQASSKQSAPLFGQTSSAQLTPAFGQTTTSQSTSIFGQTHASQTASMFSPGQPPSIFGQASTGQSTPMFGQNASGQSSVFGQSTSGQPAPVFGNTITTQSNPAFGLATTSQSLSAFGQVTNSQSVPAFGQLTGSQSTNLFGQVNTCQSIPIFGLSTTSQSTSVFGQTTTSQTSTVPNLTSNVTFGTSVPVFGQGTVASTTSSLSQAGNGQGSVFAQANSGQGFQFGQISAQTSSGFGQTATSQTPGLQTTFSTAPLQKSGSSFTQGAVNFEQSLFRKVTGGSEQPVFGQNSGTSEKTSATLENSGSASVFGQVNSETDSSGTKILNNLEQISNESSRSNFQPPSNSTFKPIFGAVSETENPATMSNNNQMSSHIQPIVHTGSRESQNSTTFSFTSADSKGKDETAPSRPVCGVSSNFSNFVNPVTSSDLLHVGEVSKKEESPKGIKRKEDMGRSSVKHEPPYLEENFPSSRSDNPPEKKPSRLARQLTGGATMYVRSLYDVVKSHIKTQHKKDSEEVMHHQEPQTESPPAGYPVENQSTAIKTAVSSSQTLSSKVPSFAGTNQQMPKRNYVQAGQSQSLVSRAHLTAGISQQNMEKSNPSVRSQLALNRAQPLPESEEQSSDNLAVPAKTPLRRTCRADSGPRTDRAMRSPNDLTSIHVTNLPNHLNQKQYLEKFFKKAGKVQRMYCKPARKIAVIHFNNHTAAANAKKMAKKLHSDVCIFYYKKKTTSPGKKGEFLSKSEQQIEEREERLSGEESTKLSPMRKRLVRDITTGTGAKTSPPKKPGFSKALHFDVESSDAQRPPSDSSGIALPPSLSHLLGLVAESSEDKYLLLNQRDKILRQARVKRTELDQAKLFVGTCPDMCPEKERYMRETRKQLSIFELLPGTDKVDHATAIKEYSRSSADQEEPLPYELRPTHVLSMTMDYLVTQIMDKGEGNYREWYDFVWNRTRGIRKDITQQHLCNLSTVSLMEKCMRFHIHCAFELCEEPMSSFDAKINNENLTKCLLSLKEMYQDLHNRGISCPCEPEFRGYSVLLSLNKGDILREVQEFHSTVLHSEEVKFAVQVFAALNSTNFVRFFKLIRSASYLNSCILHRYFNQIRRDALRVLNVAYTPSIQRPTLFPLESMLQMLFFQDTNEATEFLNSYGLSVSEGNVELNRSAFFEPEVLPHPKKCFFISQKRQVSVGEIVNGASLPHFALHYPLSSFDALNKYTGGNSLVEPGLRSIQETHGSAMFGIEKPEEREIEPEEQPNKQTFSLPTETLEPIPVVPISVLRPIMVPKPPPSPPKPVFTEEDIHLLAQDITEEIVKEQSFELIQAATAYISAARGAAVPIADTLLTDVISEISHRVAVEEVSSEKQRVKEEKLKKAEEARLKQEREKLLDQISLSQCKDLLKEVLTDSIYNISAEELKHAVQLDKNARISRCSEKVCDEYLSQFLEVEIFELARDSLHEMQYYSKYLQRWREVLAVRKKLRRQMRGFPAAPGSVSRNDKLKALLPSAALHGAHLGFAKGFLNLGHAGKIGVSFTSFHQSREKIFHQMKVQHFFQKLLCDAAWTPLQLPSLIAQNLESWKDCIFWKLVLLLPETSEIPEPSSILSEWLKAKFSWTGGQTSDTEQQSVDTLVLYSSLESQNGRPVRVNVCVKVAQGPLTTSEMEQVETKRDLLGTSGLILLLPPVDDSIEDDVYWLSALLQLKQLLQAKPFQPPIPLGVLVPAFGMNTMTKVEEGLNLADLVSNGLISEYEIFPLSGSLDDLQGTEQVTSAVQFLLSSCPHTLELCSLPLRQFIEDGICSGFSEPFHRDMWERKKARLPSQDPAAIIDLYNSVLAFLANVISSEQLSDISWPVTEFSCPNGTAVLPHTSWNHPGHLAWLKKSVLSFQIPQMDKPPQGAPWLPVCSMILEYIDQICRCKQGLPVLLSEVQILLRHAYDKLHTNAGGRYSEEFPAEEFPWDDLLNLCINHKLRDWDPSVNSEYSGSLEDIHVYFLQDDLRNLSPSNLWERARMSTHTDAQETYDGRSYRQRLPTQKTKMLASIRVSPEQNLENEELGAEFKHINKLRLQLKQSLEAEREESKGCKEKLQKFLEEEALETSASPLLPMYLPEALLRPQEKPTNRSHSGVHSSPLHMSLETALYISSPQRPVEHNMSSSPLQRAPIKTPQLRSTENIIHAASQDSSLSESLSASPLRPSLTDKLNELRRLINANRQENSALELHLNTLLDVGKSCDAAEHHLV</sequence>
<evidence type="ECO:0000256" key="4">
    <source>
        <dbReference type="ARBA" id="ARBA00004642"/>
    </source>
</evidence>
<feature type="region of interest" description="Disordered" evidence="26">
    <location>
        <begin position="178"/>
        <end position="240"/>
    </location>
</feature>
<evidence type="ECO:0000256" key="26">
    <source>
        <dbReference type="SAM" id="MobiDB-lite"/>
    </source>
</evidence>
<dbReference type="GO" id="GO:0005634">
    <property type="term" value="C:nucleus"/>
    <property type="evidence" value="ECO:0000318"/>
    <property type="project" value="GO_Central"/>
</dbReference>
<evidence type="ECO:0000313" key="30">
    <source>
        <dbReference type="RefSeq" id="XP_004917948.2"/>
    </source>
</evidence>
<evidence type="ECO:0000256" key="22">
    <source>
        <dbReference type="ARBA" id="ARBA00048940"/>
    </source>
</evidence>
<comment type="catalytic activity">
    <reaction evidence="22">
        <text>L-lysyl-[histone] + acetyl-CoA = N(6)-acetyl-L-lysyl-[histone] + CoA + H(+)</text>
        <dbReference type="Rhea" id="RHEA:21992"/>
        <dbReference type="Rhea" id="RHEA-COMP:9845"/>
        <dbReference type="Rhea" id="RHEA-COMP:11338"/>
        <dbReference type="ChEBI" id="CHEBI:15378"/>
        <dbReference type="ChEBI" id="CHEBI:29969"/>
        <dbReference type="ChEBI" id="CHEBI:57287"/>
        <dbReference type="ChEBI" id="CHEBI:57288"/>
        <dbReference type="ChEBI" id="CHEBI:61930"/>
        <dbReference type="EC" id="2.3.1.48"/>
    </reaction>
    <physiologicalReaction direction="left-to-right" evidence="22">
        <dbReference type="Rhea" id="RHEA:21993"/>
    </physiologicalReaction>
</comment>
<keyword evidence="17 25" id="KW-0175">Coiled coil</keyword>
<feature type="compositionally biased region" description="Polar residues" evidence="26">
    <location>
        <begin position="537"/>
        <end position="551"/>
    </location>
</feature>
<evidence type="ECO:0000256" key="2">
    <source>
        <dbReference type="ARBA" id="ARBA00004496"/>
    </source>
</evidence>
<evidence type="ECO:0000313" key="28">
    <source>
        <dbReference type="Ensembl" id="ENSXETP00000069933"/>
    </source>
</evidence>
<dbReference type="Proteomes" id="UP000008143">
    <property type="component" value="Chromosome 9"/>
</dbReference>
<feature type="region of interest" description="Disordered" evidence="26">
    <location>
        <begin position="586"/>
        <end position="636"/>
    </location>
</feature>
<feature type="compositionally biased region" description="Basic and acidic residues" evidence="26">
    <location>
        <begin position="790"/>
        <end position="802"/>
    </location>
</feature>
<evidence type="ECO:0000256" key="9">
    <source>
        <dbReference type="ARBA" id="ARBA00022490"/>
    </source>
</evidence>
<keyword evidence="29" id="KW-1185">Reference proteome</keyword>
<evidence type="ECO:0000256" key="17">
    <source>
        <dbReference type="ARBA" id="ARBA00023054"/>
    </source>
</evidence>
<dbReference type="GO" id="GO:0003676">
    <property type="term" value="F:nucleic acid binding"/>
    <property type="evidence" value="ECO:0007669"/>
    <property type="project" value="InterPro"/>
</dbReference>
<keyword evidence="9" id="KW-0963">Cytoplasm</keyword>
<dbReference type="GO" id="GO:0070390">
    <property type="term" value="C:transcription export complex 2"/>
    <property type="evidence" value="ECO:0000318"/>
    <property type="project" value="GO_Central"/>
</dbReference>
<feature type="compositionally biased region" description="Polar residues" evidence="26">
    <location>
        <begin position="34"/>
        <end position="79"/>
    </location>
</feature>
<evidence type="ECO:0000256" key="18">
    <source>
        <dbReference type="ARBA" id="ARBA00023132"/>
    </source>
</evidence>
<feature type="region of interest" description="Disordered" evidence="26">
    <location>
        <begin position="742"/>
        <end position="804"/>
    </location>
</feature>
<dbReference type="CTD" id="8888"/>
<comment type="subcellular location">
    <subcellularLocation>
        <location evidence="1">Chromosome</location>
    </subcellularLocation>
    <subcellularLocation>
        <location evidence="2">Cytoplasm</location>
    </subcellularLocation>
    <subcellularLocation>
        <location evidence="3">Nucleus</location>
        <location evidence="3">Nuclear pore complex</location>
    </subcellularLocation>
    <subcellularLocation>
        <location evidence="4">Nucleus</location>
        <location evidence="4">Nucleoplasm</location>
    </subcellularLocation>
</comment>
<feature type="region of interest" description="Disordered" evidence="26">
    <location>
        <begin position="923"/>
        <end position="942"/>
    </location>
</feature>
<evidence type="ECO:0000256" key="24">
    <source>
        <dbReference type="ARBA" id="ARBA00069544"/>
    </source>
</evidence>
<evidence type="ECO:0000256" key="13">
    <source>
        <dbReference type="ARBA" id="ARBA00022859"/>
    </source>
</evidence>
<keyword evidence="8" id="KW-0488">Methylation</keyword>
<comment type="similarity">
    <text evidence="21">Belongs to the SAC3 family.</text>
</comment>
<keyword evidence="7" id="KW-0158">Chromosome</keyword>
<dbReference type="Gene3D" id="6.10.250.1340">
    <property type="match status" value="1"/>
</dbReference>
<feature type="compositionally biased region" description="Low complexity" evidence="26">
    <location>
        <begin position="12"/>
        <end position="31"/>
    </location>
</feature>
<dbReference type="KEGG" id="xtr:100490007"/>